<dbReference type="AlphaFoldDB" id="A0A1Q8ZQ69"/>
<reference evidence="1 2" key="1">
    <citation type="submission" date="2016-09" db="EMBL/GenBank/DDBJ databases">
        <title>Rhizobium oryziradicis sp. nov., isolated from the root of rice.</title>
        <authorList>
            <person name="Zhao J."/>
            <person name="Zhang X."/>
        </authorList>
    </citation>
    <scope>NUCLEOTIDE SEQUENCE [LARGE SCALE GENOMIC DNA]</scope>
    <source>
        <strain evidence="1 2">N19</strain>
    </source>
</reference>
<evidence type="ECO:0008006" key="3">
    <source>
        <dbReference type="Google" id="ProtNLM"/>
    </source>
</evidence>
<name>A0A1Q8ZQ69_9HYPH</name>
<gene>
    <name evidence="1" type="ORF">BJF95_05855</name>
</gene>
<organism evidence="1 2">
    <name type="scientific">Rhizobium oryziradicis</name>
    <dbReference type="NCBI Taxonomy" id="1867956"/>
    <lineage>
        <taxon>Bacteria</taxon>
        <taxon>Pseudomonadati</taxon>
        <taxon>Pseudomonadota</taxon>
        <taxon>Alphaproteobacteria</taxon>
        <taxon>Hyphomicrobiales</taxon>
        <taxon>Rhizobiaceae</taxon>
        <taxon>Rhizobium/Agrobacterium group</taxon>
        <taxon>Rhizobium</taxon>
    </lineage>
</organism>
<sequence length="64" mass="7217">MSFDPDRPIKKPEHEVGCDLSLLSVDELQKRITLLEEEIIRLKMACDSKEAGKKAAESLFKASK</sequence>
<evidence type="ECO:0000313" key="2">
    <source>
        <dbReference type="Proteomes" id="UP000186894"/>
    </source>
</evidence>
<proteinExistence type="predicted"/>
<dbReference type="STRING" id="1867956.BJF95_05855"/>
<evidence type="ECO:0000313" key="1">
    <source>
        <dbReference type="EMBL" id="OLP44090.1"/>
    </source>
</evidence>
<accession>A0A1Q8ZQ69</accession>
<protein>
    <recommendedName>
        <fullName evidence="3">DUF1192 domain-containing protein</fullName>
    </recommendedName>
</protein>
<keyword evidence="2" id="KW-1185">Reference proteome</keyword>
<dbReference type="Proteomes" id="UP000186894">
    <property type="component" value="Unassembled WGS sequence"/>
</dbReference>
<dbReference type="Pfam" id="PF06698">
    <property type="entry name" value="DUF1192"/>
    <property type="match status" value="1"/>
</dbReference>
<comment type="caution">
    <text evidence="1">The sequence shown here is derived from an EMBL/GenBank/DDBJ whole genome shotgun (WGS) entry which is preliminary data.</text>
</comment>
<dbReference type="EMBL" id="MKIM01000027">
    <property type="protein sequence ID" value="OLP44090.1"/>
    <property type="molecule type" value="Genomic_DNA"/>
</dbReference>
<dbReference type="InterPro" id="IPR009579">
    <property type="entry name" value="DUF1192"/>
</dbReference>